<evidence type="ECO:0000313" key="16">
    <source>
        <dbReference type="Proteomes" id="UP000288805"/>
    </source>
</evidence>
<feature type="binding site" evidence="12">
    <location>
        <position position="119"/>
    </location>
    <ligand>
        <name>UDP-alpha-D-glucose</name>
        <dbReference type="ChEBI" id="CHEBI:58885"/>
    </ligand>
</feature>
<dbReference type="FunFam" id="3.90.550.10:FF:000135">
    <property type="entry name" value="Cellulose synthase-like protein G3"/>
    <property type="match status" value="1"/>
</dbReference>
<evidence type="ECO:0000256" key="1">
    <source>
        <dbReference type="ARBA" id="ARBA00004653"/>
    </source>
</evidence>
<gene>
    <name evidence="15" type="primary">CSLG3_12</name>
    <name evidence="15" type="ORF">CK203_024273</name>
</gene>
<keyword evidence="7 14" id="KW-0472">Membrane</keyword>
<feature type="transmembrane region" description="Helical" evidence="14">
    <location>
        <begin position="60"/>
        <end position="79"/>
    </location>
</feature>
<dbReference type="InterPro" id="IPR029044">
    <property type="entry name" value="Nucleotide-diphossugar_trans"/>
</dbReference>
<dbReference type="GO" id="GO:0071555">
    <property type="term" value="P:cell wall organization"/>
    <property type="evidence" value="ECO:0007669"/>
    <property type="project" value="UniProtKB-KW"/>
</dbReference>
<evidence type="ECO:0000256" key="11">
    <source>
        <dbReference type="PIRSR" id="PIRSR605150-1"/>
    </source>
</evidence>
<dbReference type="EMBL" id="QGNW01000143">
    <property type="protein sequence ID" value="RVW91734.1"/>
    <property type="molecule type" value="Genomic_DNA"/>
</dbReference>
<comment type="subcellular location">
    <subcellularLocation>
        <location evidence="1">Golgi apparatus membrane</location>
        <topology evidence="1">Multi-pass membrane protein</topology>
    </subcellularLocation>
</comment>
<keyword evidence="4 14" id="KW-0812">Transmembrane</keyword>
<dbReference type="GO" id="GO:0000139">
    <property type="term" value="C:Golgi membrane"/>
    <property type="evidence" value="ECO:0007669"/>
    <property type="project" value="UniProtKB-SubCell"/>
</dbReference>
<evidence type="ECO:0000256" key="2">
    <source>
        <dbReference type="ARBA" id="ARBA00022676"/>
    </source>
</evidence>
<dbReference type="GO" id="GO:0030244">
    <property type="term" value="P:cellulose biosynthetic process"/>
    <property type="evidence" value="ECO:0007669"/>
    <property type="project" value="InterPro"/>
</dbReference>
<feature type="transmembrane region" description="Helical" evidence="14">
    <location>
        <begin position="714"/>
        <end position="732"/>
    </location>
</feature>
<feature type="active site" evidence="11">
    <location>
        <position position="149"/>
    </location>
</feature>
<evidence type="ECO:0000256" key="14">
    <source>
        <dbReference type="SAM" id="Phobius"/>
    </source>
</evidence>
<feature type="transmembrane region" description="Helical" evidence="14">
    <location>
        <begin position="684"/>
        <end position="702"/>
    </location>
</feature>
<evidence type="ECO:0000256" key="8">
    <source>
        <dbReference type="ARBA" id="ARBA00023316"/>
    </source>
</evidence>
<feature type="active site" evidence="11">
    <location>
        <position position="452"/>
    </location>
</feature>
<feature type="transmembrane region" description="Helical" evidence="14">
    <location>
        <begin position="524"/>
        <end position="543"/>
    </location>
</feature>
<dbReference type="SUPFAM" id="SSF53448">
    <property type="entry name" value="Nucleotide-diphospho-sugar transferases"/>
    <property type="match status" value="1"/>
</dbReference>
<feature type="binding site" evidence="13">
    <location>
        <position position="287"/>
    </location>
    <ligand>
        <name>Mn(2+)</name>
        <dbReference type="ChEBI" id="CHEBI:29035"/>
    </ligand>
</feature>
<keyword evidence="2" id="KW-0328">Glycosyltransferase</keyword>
<dbReference type="Pfam" id="PF03552">
    <property type="entry name" value="Cellulose_synt"/>
    <property type="match status" value="2"/>
</dbReference>
<comment type="caution">
    <text evidence="15">The sequence shown here is derived from an EMBL/GenBank/DDBJ whole genome shotgun (WGS) entry which is preliminary data.</text>
</comment>
<comment type="function">
    <text evidence="9">Thought to be a Golgi-localized beta-glycan synthase that polymerize the backbones of noncellulosic polysaccharides (hemicelluloses) of plant cell wall.</text>
</comment>
<accession>A0A438I4V8</accession>
<evidence type="ECO:0000256" key="7">
    <source>
        <dbReference type="ARBA" id="ARBA00023136"/>
    </source>
</evidence>
<evidence type="ECO:0000313" key="15">
    <source>
        <dbReference type="EMBL" id="RVW91734.1"/>
    </source>
</evidence>
<dbReference type="Gene3D" id="3.90.550.10">
    <property type="entry name" value="Spore Coat Polysaccharide Biosynthesis Protein SpsA, Chain A"/>
    <property type="match status" value="2"/>
</dbReference>
<keyword evidence="6" id="KW-0333">Golgi apparatus</keyword>
<feature type="binding site" evidence="12">
    <location>
        <position position="149"/>
    </location>
    <ligand>
        <name>UDP-alpha-D-glucose</name>
        <dbReference type="ChEBI" id="CHEBI:58885"/>
    </ligand>
</feature>
<feature type="transmembrane region" description="Helical" evidence="14">
    <location>
        <begin position="647"/>
        <end position="672"/>
    </location>
</feature>
<evidence type="ECO:0000256" key="3">
    <source>
        <dbReference type="ARBA" id="ARBA00022679"/>
    </source>
</evidence>
<keyword evidence="3" id="KW-0808">Transferase</keyword>
<evidence type="ECO:0000256" key="9">
    <source>
        <dbReference type="ARBA" id="ARBA00037405"/>
    </source>
</evidence>
<feature type="transmembrane region" description="Helical" evidence="14">
    <location>
        <begin position="603"/>
        <end position="627"/>
    </location>
</feature>
<keyword evidence="8" id="KW-0961">Cell wall biogenesis/degradation</keyword>
<reference evidence="15 16" key="1">
    <citation type="journal article" date="2018" name="PLoS Genet.">
        <title>Population sequencing reveals clonal diversity and ancestral inbreeding in the grapevine cultivar Chardonnay.</title>
        <authorList>
            <person name="Roach M.J."/>
            <person name="Johnson D.L."/>
            <person name="Bohlmann J."/>
            <person name="van Vuuren H.J."/>
            <person name="Jones S.J."/>
            <person name="Pretorius I.S."/>
            <person name="Schmidt S.A."/>
            <person name="Borneman A.R."/>
        </authorList>
    </citation>
    <scope>NUCLEOTIDE SEQUENCE [LARGE SCALE GENOMIC DNA]</scope>
    <source>
        <strain evidence="16">cv. Chardonnay</strain>
        <tissue evidence="15">Leaf</tissue>
    </source>
</reference>
<sequence>MASKEVGGGSLTDQSQFLPLHTRALLHHTSANRVFAVVYLCAILALLYHHFLALLHTTTVVSLLFLLADAVLAFMWATAQAFRMCPTQRQVFIEHLQHVAKESDYPALDVFICTADPYKEPPISVVNTALSVMAYDYPTEKLSVYVSDDGGSQLTLFAFMEAARFATHWLPYCRKNKILERCPEAYFESNPSSWFPEADQIKLMYEKMRVRVETAVKSGIISHDYMNSKQELEAFSRWTDGFTSQNHPAVIQVLLECGKDEDVMGHTMPNLVYVSRGKGINLPHNFKAGALNALLRVSATMTNAPVILTLDSDMYSNDPQTPLRALCYLLDPSMDPKLAYVQFPQIFYGINKNDIYGGEARHTFQIHPTGMDGLKGPIYLGTGGFFRRKVFFAEPSETSELKQDHLGSKSIKSRVILASAHHVADCNFESQSQSQSQWGTKMGFRYGSLVEDMYTSYMLQCEGWKSIFCHPKRPAFLGNSPTNFHDFLNQTRRWSIGLLEVAFCKYSPITYGTRTINLLSGLCFAYYSFWPIWSIPITIYAFLPQLALLNYVSIFPKISDPWFFVYIFCFLGAYGQDYLELILSGGTTQRWWNNQRVWMMRGLSSFSIGSVEYILKSIGISTFGFNVTSKAVEEEQSKRYKKGMFEFGVASPLFLPLTTAAIINLVSFLWSIAQIFRQGRIEDLLLQILLVGFAMVNCWPIYEAMVLRADEAKMPVKITLISIVLAWAFYLASSIAF</sequence>
<dbReference type="Proteomes" id="UP000288805">
    <property type="component" value="Unassembled WGS sequence"/>
</dbReference>
<evidence type="ECO:0000256" key="5">
    <source>
        <dbReference type="ARBA" id="ARBA00022989"/>
    </source>
</evidence>
<dbReference type="AlphaFoldDB" id="A0A438I4V8"/>
<feature type="transmembrane region" description="Helical" evidence="14">
    <location>
        <begin position="34"/>
        <end position="54"/>
    </location>
</feature>
<comment type="similarity">
    <text evidence="10">Belongs to the glycosyltransferase 2 family. Plant cellulose synthase-like G subfamily.</text>
</comment>
<feature type="binding site" evidence="12">
    <location>
        <position position="120"/>
    </location>
    <ligand>
        <name>UDP-alpha-D-glucose</name>
        <dbReference type="ChEBI" id="CHEBI:58885"/>
    </ligand>
</feature>
<proteinExistence type="inferred from homology"/>
<name>A0A438I4V8_VITVI</name>
<organism evidence="15 16">
    <name type="scientific">Vitis vinifera</name>
    <name type="common">Grape</name>
    <dbReference type="NCBI Taxonomy" id="29760"/>
    <lineage>
        <taxon>Eukaryota</taxon>
        <taxon>Viridiplantae</taxon>
        <taxon>Streptophyta</taxon>
        <taxon>Embryophyta</taxon>
        <taxon>Tracheophyta</taxon>
        <taxon>Spermatophyta</taxon>
        <taxon>Magnoliopsida</taxon>
        <taxon>eudicotyledons</taxon>
        <taxon>Gunneridae</taxon>
        <taxon>Pentapetalae</taxon>
        <taxon>rosids</taxon>
        <taxon>Vitales</taxon>
        <taxon>Vitaceae</taxon>
        <taxon>Viteae</taxon>
        <taxon>Vitis</taxon>
    </lineage>
</organism>
<dbReference type="FunFam" id="3.90.550.10:FF:000138">
    <property type="entry name" value="Cellulose synthase isolog"/>
    <property type="match status" value="1"/>
</dbReference>
<protein>
    <submittedName>
        <fullName evidence="15">Cellulose synthase-like protein G3</fullName>
    </submittedName>
</protein>
<feature type="transmembrane region" description="Helical" evidence="14">
    <location>
        <begin position="563"/>
        <end position="583"/>
    </location>
</feature>
<evidence type="ECO:0000256" key="12">
    <source>
        <dbReference type="PIRSR" id="PIRSR605150-2"/>
    </source>
</evidence>
<evidence type="ECO:0000256" key="10">
    <source>
        <dbReference type="ARBA" id="ARBA00061657"/>
    </source>
</evidence>
<evidence type="ECO:0000256" key="6">
    <source>
        <dbReference type="ARBA" id="ARBA00023034"/>
    </source>
</evidence>
<dbReference type="PANTHER" id="PTHR13301">
    <property type="entry name" value="X-BOX TRANSCRIPTION FACTOR-RELATED"/>
    <property type="match status" value="1"/>
</dbReference>
<dbReference type="InterPro" id="IPR005150">
    <property type="entry name" value="Cellulose_synth"/>
</dbReference>
<feature type="binding site" evidence="13">
    <location>
        <position position="311"/>
    </location>
    <ligand>
        <name>Mn(2+)</name>
        <dbReference type="ChEBI" id="CHEBI:29035"/>
    </ligand>
</feature>
<evidence type="ECO:0000256" key="13">
    <source>
        <dbReference type="PIRSR" id="PIRSR605150-3"/>
    </source>
</evidence>
<evidence type="ECO:0000256" key="4">
    <source>
        <dbReference type="ARBA" id="ARBA00022692"/>
    </source>
</evidence>
<dbReference type="GO" id="GO:0016760">
    <property type="term" value="F:cellulose synthase (UDP-forming) activity"/>
    <property type="evidence" value="ECO:0007669"/>
    <property type="project" value="InterPro"/>
</dbReference>
<keyword evidence="5 14" id="KW-1133">Transmembrane helix</keyword>